<dbReference type="RefSeq" id="WP_199023433.1">
    <property type="nucleotide sequence ID" value="NZ_JAELVR010000002.1"/>
</dbReference>
<evidence type="ECO:0000259" key="1">
    <source>
        <dbReference type="Pfam" id="PF04993"/>
    </source>
</evidence>
<dbReference type="Gene3D" id="3.30.1460.30">
    <property type="entry name" value="YgaC/TfoX-N like chaperone"/>
    <property type="match status" value="1"/>
</dbReference>
<dbReference type="SUPFAM" id="SSF159894">
    <property type="entry name" value="YgaC/TfoX-N like"/>
    <property type="match status" value="1"/>
</dbReference>
<name>A0A8J7J7Y2_9RHOB</name>
<feature type="domain" description="TfoX N-terminal" evidence="1">
    <location>
        <begin position="21"/>
        <end position="101"/>
    </location>
</feature>
<dbReference type="Pfam" id="PF04993">
    <property type="entry name" value="TfoX_N"/>
    <property type="match status" value="1"/>
</dbReference>
<dbReference type="InterPro" id="IPR007076">
    <property type="entry name" value="TfoX_N"/>
</dbReference>
<keyword evidence="3" id="KW-1185">Reference proteome</keyword>
<protein>
    <submittedName>
        <fullName evidence="2">TfoX/Sxy family protein</fullName>
    </submittedName>
</protein>
<comment type="caution">
    <text evidence="2">The sequence shown here is derived from an EMBL/GenBank/DDBJ whole genome shotgun (WGS) entry which is preliminary data.</text>
</comment>
<accession>A0A8J7J7Y2</accession>
<dbReference type="EMBL" id="JAELVR010000002">
    <property type="protein sequence ID" value="MBJ6370658.1"/>
    <property type="molecule type" value="Genomic_DNA"/>
</dbReference>
<sequence length="111" mass="11947">MAYREDMAETMRADLGVEPGLSEKKMFGGPCFLLHGNMIGGIGKDGALYRPGKPNEATAPRLDGVTPMQMGTRRMGGFVRLDDDGFADATTRRKLTEIALAFVASLPPKEG</sequence>
<dbReference type="Proteomes" id="UP000619079">
    <property type="component" value="Unassembled WGS sequence"/>
</dbReference>
<dbReference type="AlphaFoldDB" id="A0A8J7J7Y2"/>
<gene>
    <name evidence="2" type="ORF">JF290_03890</name>
</gene>
<evidence type="ECO:0000313" key="3">
    <source>
        <dbReference type="Proteomes" id="UP000619079"/>
    </source>
</evidence>
<evidence type="ECO:0000313" key="2">
    <source>
        <dbReference type="EMBL" id="MBJ6370658.1"/>
    </source>
</evidence>
<reference evidence="2" key="1">
    <citation type="submission" date="2020-12" db="EMBL/GenBank/DDBJ databases">
        <title>Sedimentitalea sp. nov., isolated from sand in Incheon.</title>
        <authorList>
            <person name="Kim W."/>
        </authorList>
    </citation>
    <scope>NUCLEOTIDE SEQUENCE</scope>
    <source>
        <strain evidence="2">CAU 1593</strain>
    </source>
</reference>
<organism evidence="2 3">
    <name type="scientific">Sedimentitalea arenosa</name>
    <dbReference type="NCBI Taxonomy" id="2798803"/>
    <lineage>
        <taxon>Bacteria</taxon>
        <taxon>Pseudomonadati</taxon>
        <taxon>Pseudomonadota</taxon>
        <taxon>Alphaproteobacteria</taxon>
        <taxon>Rhodobacterales</taxon>
        <taxon>Paracoccaceae</taxon>
        <taxon>Sedimentitalea</taxon>
    </lineage>
</organism>
<proteinExistence type="predicted"/>